<protein>
    <submittedName>
        <fullName evidence="3">IS3 family transposase</fullName>
    </submittedName>
</protein>
<organism evidence="3 4">
    <name type="scientific">Rhodococcus erythropolis</name>
    <name type="common">Arthrobacter picolinophilus</name>
    <dbReference type="NCBI Taxonomy" id="1833"/>
    <lineage>
        <taxon>Bacteria</taxon>
        <taxon>Bacillati</taxon>
        <taxon>Actinomycetota</taxon>
        <taxon>Actinomycetes</taxon>
        <taxon>Mycobacteriales</taxon>
        <taxon>Nocardiaceae</taxon>
        <taxon>Rhodococcus</taxon>
        <taxon>Rhodococcus erythropolis group</taxon>
    </lineage>
</organism>
<gene>
    <name evidence="3" type="ORF">QIE55_30940</name>
</gene>
<dbReference type="PANTHER" id="PTHR46889:SF4">
    <property type="entry name" value="TRANSPOSASE INSO FOR INSERTION SEQUENCE ELEMENT IS911B-RELATED"/>
    <property type="match status" value="1"/>
</dbReference>
<feature type="domain" description="Integrase catalytic" evidence="2">
    <location>
        <begin position="130"/>
        <end position="306"/>
    </location>
</feature>
<reference evidence="3" key="1">
    <citation type="submission" date="2023-08" db="EMBL/GenBank/DDBJ databases">
        <title>Isolation and Characterization of Rhodococcus erythropolis MGMM8.</title>
        <authorList>
            <person name="Diabankana R.G.C."/>
            <person name="Afordoanyi D.M."/>
            <person name="Validov S.Z."/>
        </authorList>
    </citation>
    <scope>NUCLEOTIDE SEQUENCE</scope>
    <source>
        <strain evidence="3">MGMM8</strain>
    </source>
</reference>
<dbReference type="Gene3D" id="3.30.420.10">
    <property type="entry name" value="Ribonuclease H-like superfamily/Ribonuclease H"/>
    <property type="match status" value="1"/>
</dbReference>
<sequence>MPEKSVRVLCSESTKVERYSLIAAEYANFAIHRMARLLNVSTSGFYKHQGLSVRTRLDDRKQRRADLEVKILDIHRESKGVYGSPRITAELHDGGEIITEKTVAKLMRSLGIVGISPRTFKIRTTVVDPFASFPDDLVQRQFNQGRLDAVWTSDITYLTCGEGDMYLCAIKDEHSKKVLGWSVADHMRTELVIAALDMAVEARGGGVAGTIMHSDRGSQYTAEIMKQACERYRLRRSMGDTGISWDNAGAESLWSTFKHEYYYRHTFAYASELVAAVDNWMHVYNTRRRHSTIGMLSPTNYEKSLTATSMAA</sequence>
<dbReference type="InterPro" id="IPR025948">
    <property type="entry name" value="HTH-like_dom"/>
</dbReference>
<proteinExistence type="predicted"/>
<dbReference type="Pfam" id="PF13276">
    <property type="entry name" value="HTH_21"/>
    <property type="match status" value="1"/>
</dbReference>
<dbReference type="InterPro" id="IPR001584">
    <property type="entry name" value="Integrase_cat-core"/>
</dbReference>
<dbReference type="GO" id="GO:0003676">
    <property type="term" value="F:nucleic acid binding"/>
    <property type="evidence" value="ECO:0007669"/>
    <property type="project" value="InterPro"/>
</dbReference>
<dbReference type="PANTHER" id="PTHR46889">
    <property type="entry name" value="TRANSPOSASE INSF FOR INSERTION SEQUENCE IS3B-RELATED"/>
    <property type="match status" value="1"/>
</dbReference>
<dbReference type="SUPFAM" id="SSF53098">
    <property type="entry name" value="Ribonuclease H-like"/>
    <property type="match status" value="1"/>
</dbReference>
<dbReference type="Pfam" id="PF00665">
    <property type="entry name" value="rve"/>
    <property type="match status" value="1"/>
</dbReference>
<dbReference type="GO" id="GO:0015074">
    <property type="term" value="P:DNA integration"/>
    <property type="evidence" value="ECO:0007669"/>
    <property type="project" value="InterPro"/>
</dbReference>
<dbReference type="Proteomes" id="UP001230933">
    <property type="component" value="Chromosome"/>
</dbReference>
<dbReference type="RefSeq" id="WP_308372505.1">
    <property type="nucleotide sequence ID" value="NZ_CP124545.1"/>
</dbReference>
<dbReference type="InterPro" id="IPR036397">
    <property type="entry name" value="RNaseH_sf"/>
</dbReference>
<dbReference type="InterPro" id="IPR050900">
    <property type="entry name" value="Transposase_IS3/IS150/IS904"/>
</dbReference>
<dbReference type="NCBIfam" id="NF033516">
    <property type="entry name" value="transpos_IS3"/>
    <property type="match status" value="1"/>
</dbReference>
<accession>A0AAX3ZZA2</accession>
<evidence type="ECO:0000256" key="1">
    <source>
        <dbReference type="ARBA" id="ARBA00002286"/>
    </source>
</evidence>
<evidence type="ECO:0000313" key="3">
    <source>
        <dbReference type="EMBL" id="WMN02123.1"/>
    </source>
</evidence>
<dbReference type="EMBL" id="CP124545">
    <property type="protein sequence ID" value="WMN02123.1"/>
    <property type="molecule type" value="Genomic_DNA"/>
</dbReference>
<dbReference type="PROSITE" id="PS50994">
    <property type="entry name" value="INTEGRASE"/>
    <property type="match status" value="1"/>
</dbReference>
<dbReference type="InterPro" id="IPR012337">
    <property type="entry name" value="RNaseH-like_sf"/>
</dbReference>
<dbReference type="InterPro" id="IPR048020">
    <property type="entry name" value="Transpos_IS3"/>
</dbReference>
<evidence type="ECO:0000313" key="4">
    <source>
        <dbReference type="Proteomes" id="UP001230933"/>
    </source>
</evidence>
<name>A0AAX3ZZA2_RHOER</name>
<dbReference type="AlphaFoldDB" id="A0AAX3ZZA2"/>
<comment type="function">
    <text evidence="1">Involved in the transposition of the insertion sequence.</text>
</comment>
<dbReference type="Pfam" id="PF13333">
    <property type="entry name" value="rve_2"/>
    <property type="match status" value="1"/>
</dbReference>
<evidence type="ECO:0000259" key="2">
    <source>
        <dbReference type="PROSITE" id="PS50994"/>
    </source>
</evidence>